<dbReference type="Pfam" id="PF01878">
    <property type="entry name" value="EVE"/>
    <property type="match status" value="1"/>
</dbReference>
<evidence type="ECO:0000259" key="2">
    <source>
        <dbReference type="Pfam" id="PF01878"/>
    </source>
</evidence>
<dbReference type="Gene3D" id="3.10.590.10">
    <property type="entry name" value="ph1033 like domains"/>
    <property type="match status" value="1"/>
</dbReference>
<dbReference type="Proteomes" id="UP001219901">
    <property type="component" value="Chromosome"/>
</dbReference>
<organism evidence="4 5">
    <name type="scientific">Candidatus Lucifugimonas marina</name>
    <dbReference type="NCBI Taxonomy" id="3038979"/>
    <lineage>
        <taxon>Bacteria</taxon>
        <taxon>Bacillati</taxon>
        <taxon>Chloroflexota</taxon>
        <taxon>Dehalococcoidia</taxon>
        <taxon>SAR202 cluster</taxon>
        <taxon>Candidatus Lucifugimonadales</taxon>
        <taxon>Candidatus Lucifugimonadaceae</taxon>
        <taxon>Candidatus Lucifugimonas</taxon>
    </lineage>
</organism>
<feature type="compositionally biased region" description="Basic residues" evidence="1">
    <location>
        <begin position="193"/>
        <end position="207"/>
    </location>
</feature>
<dbReference type="Proteomes" id="UP001321249">
    <property type="component" value="Unassembled WGS sequence"/>
</dbReference>
<dbReference type="InterPro" id="IPR015947">
    <property type="entry name" value="PUA-like_sf"/>
</dbReference>
<feature type="region of interest" description="Disordered" evidence="1">
    <location>
        <begin position="175"/>
        <end position="207"/>
    </location>
</feature>
<evidence type="ECO:0000256" key="1">
    <source>
        <dbReference type="SAM" id="MobiDB-lite"/>
    </source>
</evidence>
<keyword evidence="5" id="KW-1185">Reference proteome</keyword>
<dbReference type="EMBL" id="WMBE01000001">
    <property type="protein sequence ID" value="MDG0866273.1"/>
    <property type="molecule type" value="Genomic_DNA"/>
</dbReference>
<dbReference type="EMBL" id="CP046147">
    <property type="protein sequence ID" value="WFG39008.1"/>
    <property type="molecule type" value="Genomic_DNA"/>
</dbReference>
<protein>
    <submittedName>
        <fullName evidence="4">EVE domain-containing protein</fullName>
    </submittedName>
</protein>
<evidence type="ECO:0000313" key="5">
    <source>
        <dbReference type="Proteomes" id="UP001219901"/>
    </source>
</evidence>
<feature type="compositionally biased region" description="Low complexity" evidence="1">
    <location>
        <begin position="175"/>
        <end position="185"/>
    </location>
</feature>
<reference evidence="5" key="3">
    <citation type="submission" date="2023-06" db="EMBL/GenBank/DDBJ databases">
        <title>Pangenomics reveal diversification of enzyme families and niche specialization in globally abundant SAR202 bacteria.</title>
        <authorList>
            <person name="Saw J.H.W."/>
        </authorList>
    </citation>
    <scope>NUCLEOTIDE SEQUENCE [LARGE SCALE GENOMIC DNA]</scope>
    <source>
        <strain evidence="5">JH1073</strain>
    </source>
</reference>
<evidence type="ECO:0000313" key="3">
    <source>
        <dbReference type="EMBL" id="MDG0866273.1"/>
    </source>
</evidence>
<feature type="domain" description="EVE" evidence="2">
    <location>
        <begin position="4"/>
        <end position="90"/>
    </location>
</feature>
<sequence length="207" mass="23879">MGKTYWILVTTQENLDITRARGFSMQGVDTKNRKKAVRMGPEDRVLYYISDKKGFAATATVTSDSFEDEERIWKHHREKEVFPHRVEIDADVVLDQSEYVDGYQVGPTLEYVKKWPPHLWPHAFYGMLHIIPQRDFNFVEAELRRAGGVEPPAPPVEDMEPVIKQPREIVAIANLSNENGSSLSSKKFPVASKSKKSSHRRRTQKRR</sequence>
<gene>
    <name evidence="3" type="ORF">GKO46_04200</name>
    <name evidence="4" type="ORF">GKO48_05060</name>
</gene>
<evidence type="ECO:0000313" key="4">
    <source>
        <dbReference type="EMBL" id="WFG39008.1"/>
    </source>
</evidence>
<dbReference type="RefSeq" id="WP_342841624.1">
    <property type="nucleotide sequence ID" value="NZ_CP046146.1"/>
</dbReference>
<dbReference type="InterPro" id="IPR002740">
    <property type="entry name" value="EVE_domain"/>
</dbReference>
<name>A0AAJ6CS53_9CHLR</name>
<evidence type="ECO:0000313" key="6">
    <source>
        <dbReference type="Proteomes" id="UP001321249"/>
    </source>
</evidence>
<reference evidence="5 6" key="1">
    <citation type="submission" date="2019-11" db="EMBL/GenBank/DDBJ databases">
        <authorList>
            <person name="Cho J.-C."/>
        </authorList>
    </citation>
    <scope>NUCLEOTIDE SEQUENCE [LARGE SCALE GENOMIC DNA]</scope>
    <source>
        <strain evidence="4 5">JH1073</strain>
        <strain evidence="3 6">JH702</strain>
    </source>
</reference>
<dbReference type="AlphaFoldDB" id="A0AAJ6CS53"/>
<dbReference type="SUPFAM" id="SSF88697">
    <property type="entry name" value="PUA domain-like"/>
    <property type="match status" value="1"/>
</dbReference>
<accession>A0AAJ6CS53</accession>
<proteinExistence type="predicted"/>
<reference evidence="4" key="2">
    <citation type="journal article" date="2023" name="Nat. Commun.">
        <title>Cultivation of marine bacteria of the SAR202 clade.</title>
        <authorList>
            <person name="Lim Y."/>
            <person name="Seo J.H."/>
            <person name="Giovannoni S.J."/>
            <person name="Kang I."/>
            <person name="Cho J.C."/>
        </authorList>
    </citation>
    <scope>NUCLEOTIDE SEQUENCE</scope>
    <source>
        <strain evidence="4">JH1073</strain>
    </source>
</reference>